<keyword evidence="5 6" id="KW-0539">Nucleus</keyword>
<feature type="region of interest" description="Disordered" evidence="7">
    <location>
        <begin position="1"/>
        <end position="34"/>
    </location>
</feature>
<dbReference type="PROSITE" id="PS51152">
    <property type="entry name" value="NFYA_HAP2_2"/>
    <property type="match status" value="1"/>
</dbReference>
<comment type="function">
    <text evidence="6">Component of the sequence-specific heterotrimeric transcription factor (NF-Y) which specifically recognizes a 5'-CCAAT-3' box motif found in the promoters of its target genes.</text>
</comment>
<keyword evidence="4 6" id="KW-0804">Transcription</keyword>
<gene>
    <name evidence="8" type="ORF">ODALV1_LOCUS22650</name>
</gene>
<dbReference type="Proteomes" id="UP001642540">
    <property type="component" value="Unassembled WGS sequence"/>
</dbReference>
<evidence type="ECO:0000313" key="9">
    <source>
        <dbReference type="Proteomes" id="UP001642540"/>
    </source>
</evidence>
<comment type="similarity">
    <text evidence="6">Belongs to the NFYA/HAP2 subunit family.</text>
</comment>
<dbReference type="SMART" id="SM00521">
    <property type="entry name" value="CBF"/>
    <property type="match status" value="1"/>
</dbReference>
<protein>
    <recommendedName>
        <fullName evidence="6">Nuclear transcription factor Y subunit</fullName>
    </recommendedName>
</protein>
<evidence type="ECO:0000256" key="3">
    <source>
        <dbReference type="ARBA" id="ARBA00023125"/>
    </source>
</evidence>
<accession>A0ABP1RIL4</accession>
<feature type="compositionally biased region" description="Polar residues" evidence="7">
    <location>
        <begin position="17"/>
        <end position="27"/>
    </location>
</feature>
<name>A0ABP1RIL4_9HEXA</name>
<comment type="subcellular location">
    <subcellularLocation>
        <location evidence="1 6">Nucleus</location>
    </subcellularLocation>
</comment>
<comment type="caution">
    <text evidence="8">The sequence shown here is derived from an EMBL/GenBank/DDBJ whole genome shotgun (WGS) entry which is preliminary data.</text>
</comment>
<dbReference type="InterPro" id="IPR001289">
    <property type="entry name" value="NFYA"/>
</dbReference>
<evidence type="ECO:0000256" key="1">
    <source>
        <dbReference type="ARBA" id="ARBA00004123"/>
    </source>
</evidence>
<dbReference type="Gene3D" id="6.10.250.2430">
    <property type="match status" value="1"/>
</dbReference>
<dbReference type="PRINTS" id="PR00616">
    <property type="entry name" value="CCAATSUBUNTB"/>
</dbReference>
<evidence type="ECO:0000256" key="7">
    <source>
        <dbReference type="SAM" id="MobiDB-lite"/>
    </source>
</evidence>
<dbReference type="PANTHER" id="PTHR12632">
    <property type="entry name" value="TRANSCRIPTION FACTOR NF-Y ALPHA-RELATED"/>
    <property type="match status" value="1"/>
</dbReference>
<keyword evidence="9" id="KW-1185">Reference proteome</keyword>
<dbReference type="EMBL" id="CAXLJM020000075">
    <property type="protein sequence ID" value="CAL8128888.1"/>
    <property type="molecule type" value="Genomic_DNA"/>
</dbReference>
<reference evidence="8 9" key="1">
    <citation type="submission" date="2024-08" db="EMBL/GenBank/DDBJ databases">
        <authorList>
            <person name="Cucini C."/>
            <person name="Frati F."/>
        </authorList>
    </citation>
    <scope>NUCLEOTIDE SEQUENCE [LARGE SCALE GENOMIC DNA]</scope>
</reference>
<evidence type="ECO:0000256" key="6">
    <source>
        <dbReference type="RuleBase" id="RU367155"/>
    </source>
</evidence>
<evidence type="ECO:0000313" key="8">
    <source>
        <dbReference type="EMBL" id="CAL8128888.1"/>
    </source>
</evidence>
<dbReference type="Pfam" id="PF02045">
    <property type="entry name" value="CBFB_NFYA"/>
    <property type="match status" value="1"/>
</dbReference>
<organism evidence="8 9">
    <name type="scientific">Orchesella dallaii</name>
    <dbReference type="NCBI Taxonomy" id="48710"/>
    <lineage>
        <taxon>Eukaryota</taxon>
        <taxon>Metazoa</taxon>
        <taxon>Ecdysozoa</taxon>
        <taxon>Arthropoda</taxon>
        <taxon>Hexapoda</taxon>
        <taxon>Collembola</taxon>
        <taxon>Entomobryomorpha</taxon>
        <taxon>Entomobryoidea</taxon>
        <taxon>Orchesellidae</taxon>
        <taxon>Orchesellinae</taxon>
        <taxon>Orchesella</taxon>
    </lineage>
</organism>
<keyword evidence="3 6" id="KW-0238">DNA-binding</keyword>
<evidence type="ECO:0000256" key="4">
    <source>
        <dbReference type="ARBA" id="ARBA00023163"/>
    </source>
</evidence>
<keyword evidence="2 6" id="KW-0805">Transcription regulation</keyword>
<comment type="subunit">
    <text evidence="6">Heterotrimer.</text>
</comment>
<evidence type="ECO:0000256" key="5">
    <source>
        <dbReference type="ARBA" id="ARBA00023242"/>
    </source>
</evidence>
<sequence length="207" mass="23271">MEQAIFPDKKPPAESLNAATATADQKPSQSLPQLLVQSSESQQFQLTPPQLAVQGTNPEAQLQFIPFSSVDSFIPLQAQGVNNIFVFGQPGVGLVTPSMDMTNLVLRNLPTTVTSSAVQAVDQADFEEPIFVNPKQYRQILKRRKVRAQLENRIRDKERVKYLHESRHLHAANRIRGEGGRFQPGSRNLADQKYSVRDRIAYHLKKL</sequence>
<evidence type="ECO:0000256" key="2">
    <source>
        <dbReference type="ARBA" id="ARBA00023015"/>
    </source>
</evidence>
<proteinExistence type="inferred from homology"/>